<reference evidence="2" key="1">
    <citation type="journal article" date="2013" name="J. Plant Res.">
        <title>Effect of fungi and light on seed germination of three Opuntia species from semiarid lands of central Mexico.</title>
        <authorList>
            <person name="Delgado-Sanchez P."/>
            <person name="Jimenez-Bremont J.F."/>
            <person name="Guerrero-Gonzalez Mde L."/>
            <person name="Flores J."/>
        </authorList>
    </citation>
    <scope>NUCLEOTIDE SEQUENCE</scope>
    <source>
        <tissue evidence="2">Cladode</tissue>
    </source>
</reference>
<proteinExistence type="predicted"/>
<dbReference type="EMBL" id="GISG01145936">
    <property type="protein sequence ID" value="MBA4646385.1"/>
    <property type="molecule type" value="Transcribed_RNA"/>
</dbReference>
<name>A0A7C9DRP8_OPUST</name>
<reference evidence="2" key="2">
    <citation type="submission" date="2020-07" db="EMBL/GenBank/DDBJ databases">
        <authorList>
            <person name="Vera ALvarez R."/>
            <person name="Arias-Moreno D.M."/>
            <person name="Jimenez-Jacinto V."/>
            <person name="Jimenez-Bremont J.F."/>
            <person name="Swaminathan K."/>
            <person name="Moose S.P."/>
            <person name="Guerrero-Gonzalez M.L."/>
            <person name="Marino-Ramirez L."/>
            <person name="Landsman D."/>
            <person name="Rodriguez-Kessler M."/>
            <person name="Delgado-Sanchez P."/>
        </authorList>
    </citation>
    <scope>NUCLEOTIDE SEQUENCE</scope>
    <source>
        <tissue evidence="2">Cladode</tissue>
    </source>
</reference>
<evidence type="ECO:0000313" key="2">
    <source>
        <dbReference type="EMBL" id="MBA4646385.1"/>
    </source>
</evidence>
<dbReference type="AlphaFoldDB" id="A0A7C9DRP8"/>
<feature type="region of interest" description="Disordered" evidence="1">
    <location>
        <begin position="100"/>
        <end position="135"/>
    </location>
</feature>
<protein>
    <submittedName>
        <fullName evidence="2">Uncharacterized protein</fullName>
    </submittedName>
</protein>
<accession>A0A7C9DRP8</accession>
<feature type="compositionally biased region" description="Basic residues" evidence="1">
    <location>
        <begin position="121"/>
        <end position="130"/>
    </location>
</feature>
<organism evidence="2">
    <name type="scientific">Opuntia streptacantha</name>
    <name type="common">Prickly pear cactus</name>
    <name type="synonym">Opuntia cardona</name>
    <dbReference type="NCBI Taxonomy" id="393608"/>
    <lineage>
        <taxon>Eukaryota</taxon>
        <taxon>Viridiplantae</taxon>
        <taxon>Streptophyta</taxon>
        <taxon>Embryophyta</taxon>
        <taxon>Tracheophyta</taxon>
        <taxon>Spermatophyta</taxon>
        <taxon>Magnoliopsida</taxon>
        <taxon>eudicotyledons</taxon>
        <taxon>Gunneridae</taxon>
        <taxon>Pentapetalae</taxon>
        <taxon>Caryophyllales</taxon>
        <taxon>Cactineae</taxon>
        <taxon>Cactaceae</taxon>
        <taxon>Opuntioideae</taxon>
        <taxon>Opuntia</taxon>
    </lineage>
</organism>
<evidence type="ECO:0000256" key="1">
    <source>
        <dbReference type="SAM" id="MobiDB-lite"/>
    </source>
</evidence>
<sequence>MVKIFRHNQATQTNHRSNDAKDNHITEMSQAAQESVLPKPPGFGTTEVEVHSPSLSSRFLSPRSPCSEVEAPPGFSTLIGVTEGNNSFPPGVEDHAAKKVTVGGKGKAQSRKRNPGDNRRVTRSQLKKARTPIAGRRLTEPRKLLARRESIETTESMKQTAEEALNIGELLGVRVISHRENAVKRITDTIKANRAQRAKRS</sequence>
<feature type="region of interest" description="Disordered" evidence="1">
    <location>
        <begin position="1"/>
        <end position="22"/>
    </location>
</feature>